<evidence type="ECO:0000256" key="7">
    <source>
        <dbReference type="ARBA" id="ARBA00022840"/>
    </source>
</evidence>
<keyword evidence="6 13" id="KW-0418">Kinase</keyword>
<proteinExistence type="inferred from homology"/>
<dbReference type="Pfam" id="PF00069">
    <property type="entry name" value="Pkinase"/>
    <property type="match status" value="1"/>
</dbReference>
<dbReference type="InterPro" id="IPR017441">
    <property type="entry name" value="Protein_kinase_ATP_BS"/>
</dbReference>
<feature type="binding site" evidence="9">
    <location>
        <position position="41"/>
    </location>
    <ligand>
        <name>ATP</name>
        <dbReference type="ChEBI" id="CHEBI:30616"/>
    </ligand>
</feature>
<dbReference type="GO" id="GO:0005524">
    <property type="term" value="F:ATP binding"/>
    <property type="evidence" value="ECO:0007669"/>
    <property type="project" value="UniProtKB-UniRule"/>
</dbReference>
<dbReference type="Gene3D" id="3.30.200.20">
    <property type="entry name" value="Phosphorylase Kinase, domain 1"/>
    <property type="match status" value="1"/>
</dbReference>
<dbReference type="InterPro" id="IPR050205">
    <property type="entry name" value="CDPK_Ser/Thr_kinases"/>
</dbReference>
<comment type="caution">
    <text evidence="13">The sequence shown here is derived from an EMBL/GenBank/DDBJ whole genome shotgun (WGS) entry which is preliminary data.</text>
</comment>
<keyword evidence="4" id="KW-0808">Transferase</keyword>
<name>A0A834X2W0_9FABA</name>
<dbReference type="PANTHER" id="PTHR24349">
    <property type="entry name" value="SERINE/THREONINE-PROTEIN KINASE"/>
    <property type="match status" value="1"/>
</dbReference>
<dbReference type="EMBL" id="JAAIUW010000003">
    <property type="protein sequence ID" value="KAF7837473.1"/>
    <property type="molecule type" value="Genomic_DNA"/>
</dbReference>
<dbReference type="CDD" id="cd05117">
    <property type="entry name" value="STKc_CAMK"/>
    <property type="match status" value="1"/>
</dbReference>
<reference evidence="13" key="1">
    <citation type="submission" date="2020-09" db="EMBL/GenBank/DDBJ databases">
        <title>Genome-Enabled Discovery of Anthraquinone Biosynthesis in Senna tora.</title>
        <authorList>
            <person name="Kang S.-H."/>
            <person name="Pandey R.P."/>
            <person name="Lee C.-M."/>
            <person name="Sim J.-S."/>
            <person name="Jeong J.-T."/>
            <person name="Choi B.-S."/>
            <person name="Jung M."/>
            <person name="Ginzburg D."/>
            <person name="Zhao K."/>
            <person name="Won S.Y."/>
            <person name="Oh T.-J."/>
            <person name="Yu Y."/>
            <person name="Kim N.-H."/>
            <person name="Lee O.R."/>
            <person name="Lee T.-H."/>
            <person name="Bashyal P."/>
            <person name="Kim T.-S."/>
            <person name="Lee W.-H."/>
            <person name="Kawkins C."/>
            <person name="Kim C.-K."/>
            <person name="Kim J.S."/>
            <person name="Ahn B.O."/>
            <person name="Rhee S.Y."/>
            <person name="Sohng J.K."/>
        </authorList>
    </citation>
    <scope>NUCLEOTIDE SEQUENCE</scope>
    <source>
        <tissue evidence="13">Leaf</tissue>
    </source>
</reference>
<dbReference type="PROSITE" id="PS50011">
    <property type="entry name" value="PROTEIN_KINASE_DOM"/>
    <property type="match status" value="1"/>
</dbReference>
<dbReference type="OrthoDB" id="40902at2759"/>
<dbReference type="SMART" id="SM00220">
    <property type="entry name" value="S_TKc"/>
    <property type="match status" value="1"/>
</dbReference>
<gene>
    <name evidence="13" type="ORF">G2W53_005955</name>
</gene>
<dbReference type="InterPro" id="IPR008271">
    <property type="entry name" value="Ser/Thr_kinase_AS"/>
</dbReference>
<protein>
    <submittedName>
        <fullName evidence="13">Phosphoenolpyruvate carboxylase kinase 1-like</fullName>
    </submittedName>
</protein>
<dbReference type="GO" id="GO:0004674">
    <property type="term" value="F:protein serine/threonine kinase activity"/>
    <property type="evidence" value="ECO:0007669"/>
    <property type="project" value="UniProtKB-KW"/>
</dbReference>
<evidence type="ECO:0000256" key="4">
    <source>
        <dbReference type="ARBA" id="ARBA00022679"/>
    </source>
</evidence>
<evidence type="ECO:0000256" key="1">
    <source>
        <dbReference type="ARBA" id="ARBA00005354"/>
    </source>
</evidence>
<evidence type="ECO:0000256" key="5">
    <source>
        <dbReference type="ARBA" id="ARBA00022741"/>
    </source>
</evidence>
<evidence type="ECO:0000256" key="6">
    <source>
        <dbReference type="ARBA" id="ARBA00022777"/>
    </source>
</evidence>
<comment type="similarity">
    <text evidence="1">Belongs to the protein kinase superfamily. CAMK Ser/Thr protein kinase family. CaMK subfamily.</text>
</comment>
<comment type="similarity">
    <text evidence="2">Belongs to the protein kinase superfamily. CAMK Ser/Thr protein kinase family. SNF1 subfamily.</text>
</comment>
<evidence type="ECO:0000313" key="13">
    <source>
        <dbReference type="EMBL" id="KAF7837473.1"/>
    </source>
</evidence>
<dbReference type="FunFam" id="1.10.510.10:FF:000571">
    <property type="entry name" value="Maternal embryonic leucine zipper kinase"/>
    <property type="match status" value="1"/>
</dbReference>
<evidence type="ECO:0000256" key="11">
    <source>
        <dbReference type="SAM" id="MobiDB-lite"/>
    </source>
</evidence>
<dbReference type="InterPro" id="IPR000719">
    <property type="entry name" value="Prot_kinase_dom"/>
</dbReference>
<keyword evidence="14" id="KW-1185">Reference proteome</keyword>
<dbReference type="AlphaFoldDB" id="A0A834X2W0"/>
<evidence type="ECO:0000256" key="10">
    <source>
        <dbReference type="RuleBase" id="RU000304"/>
    </source>
</evidence>
<organism evidence="13 14">
    <name type="scientific">Senna tora</name>
    <dbReference type="NCBI Taxonomy" id="362788"/>
    <lineage>
        <taxon>Eukaryota</taxon>
        <taxon>Viridiplantae</taxon>
        <taxon>Streptophyta</taxon>
        <taxon>Embryophyta</taxon>
        <taxon>Tracheophyta</taxon>
        <taxon>Spermatophyta</taxon>
        <taxon>Magnoliopsida</taxon>
        <taxon>eudicotyledons</taxon>
        <taxon>Gunneridae</taxon>
        <taxon>Pentapetalae</taxon>
        <taxon>rosids</taxon>
        <taxon>fabids</taxon>
        <taxon>Fabales</taxon>
        <taxon>Fabaceae</taxon>
        <taxon>Caesalpinioideae</taxon>
        <taxon>Cassia clade</taxon>
        <taxon>Senna</taxon>
    </lineage>
</organism>
<evidence type="ECO:0000256" key="9">
    <source>
        <dbReference type="PROSITE-ProRule" id="PRU10141"/>
    </source>
</evidence>
<sequence>MSSELERDYVVLMEVGRGKFGTVYKCTSRSSDEDHQIFAVKSIDKQVVTAGDSLDAQCLFNEPKIMKLLSPHPNILTIHNVYEDDNHLHMVFDFCDHSDLHDRISATVPESDASRIMRQLMQAVCHCHRLGVAHRDIKPGNILFEGEPERLKLADFGSAEIFKEGEKMRGVVGTPYYVAPEVVGGREYNEKVDVWSAGVILYIMLSGGPPFDGETEVDIFEAVLRANLRFPSRFFHSVSPAAKDLLRRMLCKDISRRFSAEQVLRHPWFSIAESMARATAIRKASNRSDHDKYVKGAVLASTSVASSSASPDISSSDFPLDSGTKKVKIIPKKLTTPKVIRVFFTPMLSLAYTKPKAPTMAPAFPDAADMPWQVDLSLAGKISAGTTNVVALGPKLAKKKVNEYITTNPILLHCAAKSYEGLSSGNSVNFFQCTHGFGFRNPPNGREDVFLEQVLAVEGNVQKKPSGGGSQQVKAMTEKELP</sequence>
<dbReference type="Proteomes" id="UP000634136">
    <property type="component" value="Unassembled WGS sequence"/>
</dbReference>
<dbReference type="Gene3D" id="1.10.510.10">
    <property type="entry name" value="Transferase(Phosphotransferase) domain 1"/>
    <property type="match status" value="1"/>
</dbReference>
<dbReference type="PROSITE" id="PS00107">
    <property type="entry name" value="PROTEIN_KINASE_ATP"/>
    <property type="match status" value="1"/>
</dbReference>
<keyword evidence="3 10" id="KW-0723">Serine/threonine-protein kinase</keyword>
<dbReference type="SUPFAM" id="SSF56112">
    <property type="entry name" value="Protein kinase-like (PK-like)"/>
    <property type="match status" value="1"/>
</dbReference>
<dbReference type="InterPro" id="IPR011009">
    <property type="entry name" value="Kinase-like_dom_sf"/>
</dbReference>
<evidence type="ECO:0000256" key="8">
    <source>
        <dbReference type="ARBA" id="ARBA00058225"/>
    </source>
</evidence>
<feature type="domain" description="Protein kinase" evidence="12">
    <location>
        <begin position="9"/>
        <end position="269"/>
    </location>
</feature>
<evidence type="ECO:0000256" key="2">
    <source>
        <dbReference type="ARBA" id="ARBA00006234"/>
    </source>
</evidence>
<keyword evidence="7 9" id="KW-0067">ATP-binding</keyword>
<evidence type="ECO:0000256" key="3">
    <source>
        <dbReference type="ARBA" id="ARBA00022527"/>
    </source>
</evidence>
<keyword evidence="13" id="KW-0670">Pyruvate</keyword>
<dbReference type="PROSITE" id="PS00108">
    <property type="entry name" value="PROTEIN_KINASE_ST"/>
    <property type="match status" value="1"/>
</dbReference>
<feature type="region of interest" description="Disordered" evidence="11">
    <location>
        <begin position="461"/>
        <end position="482"/>
    </location>
</feature>
<evidence type="ECO:0000313" key="14">
    <source>
        <dbReference type="Proteomes" id="UP000634136"/>
    </source>
</evidence>
<keyword evidence="5 9" id="KW-0547">Nucleotide-binding</keyword>
<accession>A0A834X2W0</accession>
<evidence type="ECO:0000259" key="12">
    <source>
        <dbReference type="PROSITE" id="PS50011"/>
    </source>
</evidence>
<comment type="function">
    <text evidence="8">CIPK serine-threonine protein kinases interact with CBL proteins. Binding of a CBL protein to the regulatory NAF domain of CIPK protein lead to the activation of the kinase in a calcium-dependent manner.</text>
</comment>